<dbReference type="PANTHER" id="PTHR10291:SF0">
    <property type="entry name" value="DEHYDRODOLICHYL DIPHOSPHATE SYNTHASE 2"/>
    <property type="match status" value="1"/>
</dbReference>
<dbReference type="InterPro" id="IPR018520">
    <property type="entry name" value="UPP_synth-like_CS"/>
</dbReference>
<feature type="binding site" evidence="2">
    <location>
        <position position="208"/>
    </location>
    <ligand>
        <name>Mg(2+)</name>
        <dbReference type="ChEBI" id="CHEBI:18420"/>
    </ligand>
</feature>
<protein>
    <recommendedName>
        <fullName evidence="2">Isoprenyl transferase</fullName>
        <ecNumber evidence="2">2.5.1.-</ecNumber>
    </recommendedName>
</protein>
<sequence length="245" mass="27801">MSVKSKIDRSKLPQHVAIIMDGNGRWAKGLGKLRVFGHKNGVTAVREVLEGAIEIGVKHLTLYAFSSENWNRPKAEVKALMELLINSLNKELPTFQENGVRLKAIGTLSHLPQDCQKTLANVIELTQHNTTCVLTLALSYGSRNEIIETTKKLATQVAKGEIAVEDIDEKMFADNLQTAGTPDPDLMIRTSGEYRISNFLLWQLAYTELWFTPKLWPDFTRQDLFEAILDYQQRERRFGKISEQL</sequence>
<dbReference type="NCBIfam" id="TIGR00055">
    <property type="entry name" value="uppS"/>
    <property type="match status" value="1"/>
</dbReference>
<dbReference type="NCBIfam" id="NF011405">
    <property type="entry name" value="PRK14830.1"/>
    <property type="match status" value="1"/>
</dbReference>
<dbReference type="GO" id="GO:0016740">
    <property type="term" value="F:transferase activity"/>
    <property type="evidence" value="ECO:0007669"/>
    <property type="project" value="UniProtKB-KW"/>
</dbReference>
<feature type="active site" description="Proton acceptor" evidence="2">
    <location>
        <position position="69"/>
    </location>
</feature>
<dbReference type="PANTHER" id="PTHR10291">
    <property type="entry name" value="DEHYDRODOLICHYL DIPHOSPHATE SYNTHASE FAMILY MEMBER"/>
    <property type="match status" value="1"/>
</dbReference>
<feature type="binding site" evidence="2">
    <location>
        <begin position="22"/>
        <end position="25"/>
    </location>
    <ligand>
        <name>substrate</name>
    </ligand>
</feature>
<comment type="function">
    <text evidence="2">Catalyzes the condensation of isopentenyl diphosphate (IPP) with allylic pyrophosphates generating different type of terpenoids.</text>
</comment>
<dbReference type="EC" id="2.5.1.-" evidence="2"/>
<comment type="cofactor">
    <cofactor evidence="2">
        <name>Mg(2+)</name>
        <dbReference type="ChEBI" id="CHEBI:18420"/>
    </cofactor>
    <text evidence="2">Binds 2 magnesium ions per subunit.</text>
</comment>
<comment type="subunit">
    <text evidence="2">Homodimer.</text>
</comment>
<evidence type="ECO:0000256" key="1">
    <source>
        <dbReference type="ARBA" id="ARBA00022679"/>
    </source>
</evidence>
<feature type="binding site" evidence="2">
    <location>
        <position position="38"/>
    </location>
    <ligand>
        <name>substrate</name>
    </ligand>
</feature>
<evidence type="ECO:0000313" key="3">
    <source>
        <dbReference type="EMBL" id="GAA4511149.1"/>
    </source>
</evidence>
<dbReference type="RefSeq" id="WP_345063861.1">
    <property type="nucleotide sequence ID" value="NZ_BAABGR010000004.1"/>
</dbReference>
<keyword evidence="1 2" id="KW-0808">Transferase</keyword>
<dbReference type="SUPFAM" id="SSF64005">
    <property type="entry name" value="Undecaprenyl diphosphate synthase"/>
    <property type="match status" value="1"/>
</dbReference>
<name>A0ABP8QVH5_9SPHI</name>
<keyword evidence="2" id="KW-0479">Metal-binding</keyword>
<proteinExistence type="inferred from homology"/>
<feature type="binding site" evidence="2">
    <location>
        <begin position="66"/>
        <end position="68"/>
    </location>
    <ligand>
        <name>substrate</name>
    </ligand>
</feature>
<accession>A0ABP8QVH5</accession>
<dbReference type="Gene3D" id="3.40.1180.10">
    <property type="entry name" value="Decaprenyl diphosphate synthase-like"/>
    <property type="match status" value="1"/>
</dbReference>
<dbReference type="Proteomes" id="UP001500394">
    <property type="component" value="Unassembled WGS sequence"/>
</dbReference>
<feature type="active site" evidence="2">
    <location>
        <position position="21"/>
    </location>
</feature>
<keyword evidence="4" id="KW-1185">Reference proteome</keyword>
<feature type="binding site" evidence="2">
    <location>
        <position position="70"/>
    </location>
    <ligand>
        <name>substrate</name>
    </ligand>
</feature>
<dbReference type="InterPro" id="IPR036424">
    <property type="entry name" value="UPP_synth-like_sf"/>
</dbReference>
<feature type="binding site" evidence="2">
    <location>
        <position position="34"/>
    </location>
    <ligand>
        <name>substrate</name>
    </ligand>
</feature>
<dbReference type="EMBL" id="BAABGR010000004">
    <property type="protein sequence ID" value="GAA4511149.1"/>
    <property type="molecule type" value="Genomic_DNA"/>
</dbReference>
<dbReference type="PROSITE" id="PS01066">
    <property type="entry name" value="UPP_SYNTHASE"/>
    <property type="match status" value="1"/>
</dbReference>
<feature type="binding site" evidence="2">
    <location>
        <position position="72"/>
    </location>
    <ligand>
        <name>substrate</name>
    </ligand>
</feature>
<feature type="binding site" evidence="2">
    <location>
        <position position="21"/>
    </location>
    <ligand>
        <name>Mg(2+)</name>
        <dbReference type="ChEBI" id="CHEBI:18420"/>
    </ligand>
</feature>
<evidence type="ECO:0000256" key="2">
    <source>
        <dbReference type="HAMAP-Rule" id="MF_01139"/>
    </source>
</evidence>
<feature type="binding site" evidence="2">
    <location>
        <position position="189"/>
    </location>
    <ligand>
        <name>substrate</name>
    </ligand>
</feature>
<dbReference type="CDD" id="cd00475">
    <property type="entry name" value="Cis_IPPS"/>
    <property type="match status" value="1"/>
</dbReference>
<keyword evidence="2" id="KW-0460">Magnesium</keyword>
<gene>
    <name evidence="3" type="ORF">GCM10023173_03520</name>
</gene>
<comment type="caution">
    <text evidence="3">The sequence shown here is derived from an EMBL/GenBank/DDBJ whole genome shotgun (WGS) entry which is preliminary data.</text>
</comment>
<reference evidence="4" key="1">
    <citation type="journal article" date="2019" name="Int. J. Syst. Evol. Microbiol.">
        <title>The Global Catalogue of Microorganisms (GCM) 10K type strain sequencing project: providing services to taxonomists for standard genome sequencing and annotation.</title>
        <authorList>
            <consortium name="The Broad Institute Genomics Platform"/>
            <consortium name="The Broad Institute Genome Sequencing Center for Infectious Disease"/>
            <person name="Wu L."/>
            <person name="Ma J."/>
        </authorList>
    </citation>
    <scope>NUCLEOTIDE SEQUENCE [LARGE SCALE GENOMIC DNA]</scope>
    <source>
        <strain evidence="4">JCM 17858</strain>
    </source>
</reference>
<comment type="similarity">
    <text evidence="2">Belongs to the UPP synthase family.</text>
</comment>
<feature type="binding site" evidence="2">
    <location>
        <begin position="195"/>
        <end position="197"/>
    </location>
    <ligand>
        <name>substrate</name>
    </ligand>
</feature>
<dbReference type="Pfam" id="PF01255">
    <property type="entry name" value="Prenyltransf"/>
    <property type="match status" value="1"/>
</dbReference>
<dbReference type="HAMAP" id="MF_01139">
    <property type="entry name" value="ISPT"/>
    <property type="match status" value="1"/>
</dbReference>
<feature type="binding site" evidence="2">
    <location>
        <position position="26"/>
    </location>
    <ligand>
        <name>substrate</name>
    </ligand>
</feature>
<dbReference type="InterPro" id="IPR001441">
    <property type="entry name" value="UPP_synth-like"/>
</dbReference>
<organism evidence="3 4">
    <name type="scientific">Sphingobacterium thermophilum</name>
    <dbReference type="NCBI Taxonomy" id="768534"/>
    <lineage>
        <taxon>Bacteria</taxon>
        <taxon>Pseudomonadati</taxon>
        <taxon>Bacteroidota</taxon>
        <taxon>Sphingobacteriia</taxon>
        <taxon>Sphingobacteriales</taxon>
        <taxon>Sphingobacteriaceae</taxon>
        <taxon>Sphingobacterium</taxon>
    </lineage>
</organism>
<evidence type="ECO:0000313" key="4">
    <source>
        <dbReference type="Proteomes" id="UP001500394"/>
    </source>
</evidence>